<reference evidence="2" key="1">
    <citation type="submission" date="2023-03" db="EMBL/GenBank/DDBJ databases">
        <title>Massive genome expansion in bonnet fungi (Mycena s.s.) driven by repeated elements and novel gene families across ecological guilds.</title>
        <authorList>
            <consortium name="Lawrence Berkeley National Laboratory"/>
            <person name="Harder C.B."/>
            <person name="Miyauchi S."/>
            <person name="Viragh M."/>
            <person name="Kuo A."/>
            <person name="Thoen E."/>
            <person name="Andreopoulos B."/>
            <person name="Lu D."/>
            <person name="Skrede I."/>
            <person name="Drula E."/>
            <person name="Henrissat B."/>
            <person name="Morin E."/>
            <person name="Kohler A."/>
            <person name="Barry K."/>
            <person name="LaButti K."/>
            <person name="Morin E."/>
            <person name="Salamov A."/>
            <person name="Lipzen A."/>
            <person name="Mereny Z."/>
            <person name="Hegedus B."/>
            <person name="Baldrian P."/>
            <person name="Stursova M."/>
            <person name="Weitz H."/>
            <person name="Taylor A."/>
            <person name="Grigoriev I.V."/>
            <person name="Nagy L.G."/>
            <person name="Martin F."/>
            <person name="Kauserud H."/>
        </authorList>
    </citation>
    <scope>NUCLEOTIDE SEQUENCE</scope>
    <source>
        <strain evidence="2">CBHHK002</strain>
    </source>
</reference>
<evidence type="ECO:0000313" key="3">
    <source>
        <dbReference type="Proteomes" id="UP001218218"/>
    </source>
</evidence>
<dbReference type="EMBL" id="JARIHO010000078">
    <property type="protein sequence ID" value="KAJ7310643.1"/>
    <property type="molecule type" value="Genomic_DNA"/>
</dbReference>
<comment type="caution">
    <text evidence="2">The sequence shown here is derived from an EMBL/GenBank/DDBJ whole genome shotgun (WGS) entry which is preliminary data.</text>
</comment>
<keyword evidence="3" id="KW-1185">Reference proteome</keyword>
<protein>
    <submittedName>
        <fullName evidence="2">Uncharacterized protein</fullName>
    </submittedName>
</protein>
<dbReference type="Proteomes" id="UP001218218">
    <property type="component" value="Unassembled WGS sequence"/>
</dbReference>
<sequence>MPPSRKHLSFCSALPAPTPYHPPAWARHRLGRRAPAPVNNLPLGVSLYVVDTQNDALAWATLPASNSGGWGSSSWGSSSGWGLSSGGGSSSSWADAGGGSGSDGGWGGADGGFGGWGSGSSWADADTWGDADSRWGSPADSSSSTTSAG</sequence>
<dbReference type="AlphaFoldDB" id="A0AAD7ECG0"/>
<feature type="region of interest" description="Disordered" evidence="1">
    <location>
        <begin position="62"/>
        <end position="149"/>
    </location>
</feature>
<evidence type="ECO:0000313" key="2">
    <source>
        <dbReference type="EMBL" id="KAJ7310643.1"/>
    </source>
</evidence>
<evidence type="ECO:0000256" key="1">
    <source>
        <dbReference type="SAM" id="MobiDB-lite"/>
    </source>
</evidence>
<feature type="compositionally biased region" description="Low complexity" evidence="1">
    <location>
        <begin position="72"/>
        <end position="82"/>
    </location>
</feature>
<gene>
    <name evidence="2" type="ORF">DFH08DRAFT_823025</name>
</gene>
<feature type="compositionally biased region" description="Gly residues" evidence="1">
    <location>
        <begin position="96"/>
        <end position="118"/>
    </location>
</feature>
<proteinExistence type="predicted"/>
<accession>A0AAD7ECG0</accession>
<organism evidence="2 3">
    <name type="scientific">Mycena albidolilacea</name>
    <dbReference type="NCBI Taxonomy" id="1033008"/>
    <lineage>
        <taxon>Eukaryota</taxon>
        <taxon>Fungi</taxon>
        <taxon>Dikarya</taxon>
        <taxon>Basidiomycota</taxon>
        <taxon>Agaricomycotina</taxon>
        <taxon>Agaricomycetes</taxon>
        <taxon>Agaricomycetidae</taxon>
        <taxon>Agaricales</taxon>
        <taxon>Marasmiineae</taxon>
        <taxon>Mycenaceae</taxon>
        <taxon>Mycena</taxon>
    </lineage>
</organism>
<name>A0AAD7ECG0_9AGAR</name>